<feature type="domain" description="Carboxymuconolactone decarboxylase-like" evidence="1">
    <location>
        <begin position="148"/>
        <end position="224"/>
    </location>
</feature>
<keyword evidence="3" id="KW-1185">Reference proteome</keyword>
<accession>A0A4R0XCB5</accession>
<gene>
    <name evidence="2" type="ORF">BZM27_27275</name>
</gene>
<protein>
    <submittedName>
        <fullName evidence="2">Carboxymuconolactone decarboxylase</fullName>
    </submittedName>
</protein>
<name>A0A4R0XCB5_9BURK</name>
<dbReference type="InterPro" id="IPR003779">
    <property type="entry name" value="CMD-like"/>
</dbReference>
<evidence type="ECO:0000313" key="2">
    <source>
        <dbReference type="EMBL" id="TCG06325.1"/>
    </source>
</evidence>
<reference evidence="2 3" key="1">
    <citation type="submission" date="2017-02" db="EMBL/GenBank/DDBJ databases">
        <title>Paraburkholderia sophoroidis sp. nov. and Paraburkholderia steynii sp. nov. rhizobial symbionts of the fynbos legume Hypocalyptus sophoroides.</title>
        <authorList>
            <person name="Steenkamp E.T."/>
            <person name="Beukes C.W."/>
            <person name="Van Zyl E."/>
            <person name="Avontuur J."/>
            <person name="Chan W.Y."/>
            <person name="Hassen A."/>
            <person name="Palmer M."/>
            <person name="Mthombeni L."/>
            <person name="Phalane F."/>
            <person name="Sereme K."/>
            <person name="Venter S.N."/>
        </authorList>
    </citation>
    <scope>NUCLEOTIDE SEQUENCE [LARGE SCALE GENOMIC DNA]</scope>
    <source>
        <strain evidence="2 3">HC1.1ba</strain>
    </source>
</reference>
<dbReference type="Pfam" id="PF02627">
    <property type="entry name" value="CMD"/>
    <property type="match status" value="1"/>
</dbReference>
<dbReference type="AlphaFoldDB" id="A0A4R0XCB5"/>
<comment type="caution">
    <text evidence="2">The sequence shown here is derived from an EMBL/GenBank/DDBJ whole genome shotgun (WGS) entry which is preliminary data.</text>
</comment>
<dbReference type="GO" id="GO:0051920">
    <property type="term" value="F:peroxiredoxin activity"/>
    <property type="evidence" value="ECO:0007669"/>
    <property type="project" value="InterPro"/>
</dbReference>
<dbReference type="Gene3D" id="1.20.1290.10">
    <property type="entry name" value="AhpD-like"/>
    <property type="match status" value="1"/>
</dbReference>
<dbReference type="SUPFAM" id="SSF69118">
    <property type="entry name" value="AhpD-like"/>
    <property type="match status" value="1"/>
</dbReference>
<dbReference type="InterPro" id="IPR029032">
    <property type="entry name" value="AhpD-like"/>
</dbReference>
<dbReference type="Proteomes" id="UP000294200">
    <property type="component" value="Unassembled WGS sequence"/>
</dbReference>
<organism evidence="2 3">
    <name type="scientific">Paraburkholderia steynii</name>
    <dbReference type="NCBI Taxonomy" id="1245441"/>
    <lineage>
        <taxon>Bacteria</taxon>
        <taxon>Pseudomonadati</taxon>
        <taxon>Pseudomonadota</taxon>
        <taxon>Betaproteobacteria</taxon>
        <taxon>Burkholderiales</taxon>
        <taxon>Burkholderiaceae</taxon>
        <taxon>Paraburkholderia</taxon>
    </lineage>
</organism>
<evidence type="ECO:0000313" key="3">
    <source>
        <dbReference type="Proteomes" id="UP000294200"/>
    </source>
</evidence>
<evidence type="ECO:0000259" key="1">
    <source>
        <dbReference type="Pfam" id="PF02627"/>
    </source>
</evidence>
<sequence>MAVNPLIESELLREIAPYTLSGYQLFRDIVEIDGAIPAKFKTLFVAVAAINKGYTDVASRGLSIAQELGLTKKEAISGLILLSSLRGEGAALAYQGVISQVYPRDPQSPVADYEHQVVAPGEAEADFRKYFGTIPDPLQKMLDLSPKGADAYYLMRKGTIYCNTIEPKYAELCLVAVLASDYSPMVARHIGAARAVQATDAELVEAILCSVPSAGIAAVMAAAAHL</sequence>
<proteinExistence type="predicted"/>
<dbReference type="EMBL" id="MWML01000115">
    <property type="protein sequence ID" value="TCG06325.1"/>
    <property type="molecule type" value="Genomic_DNA"/>
</dbReference>